<keyword evidence="2" id="KW-1133">Transmembrane helix</keyword>
<feature type="compositionally biased region" description="Polar residues" evidence="1">
    <location>
        <begin position="70"/>
        <end position="117"/>
    </location>
</feature>
<feature type="transmembrane region" description="Helical" evidence="2">
    <location>
        <begin position="215"/>
        <end position="236"/>
    </location>
</feature>
<feature type="region of interest" description="Disordered" evidence="1">
    <location>
        <begin position="1"/>
        <end position="123"/>
    </location>
</feature>
<dbReference type="Proteomes" id="UP000886653">
    <property type="component" value="Unassembled WGS sequence"/>
</dbReference>
<feature type="compositionally biased region" description="Low complexity" evidence="1">
    <location>
        <begin position="40"/>
        <end position="55"/>
    </location>
</feature>
<keyword evidence="2" id="KW-0472">Membrane</keyword>
<keyword evidence="2" id="KW-0812">Transmembrane</keyword>
<dbReference type="AlphaFoldDB" id="A0A9P6NKS6"/>
<evidence type="ECO:0000313" key="3">
    <source>
        <dbReference type="EMBL" id="KAG0147779.1"/>
    </source>
</evidence>
<keyword evidence="4" id="KW-1185">Reference proteome</keyword>
<name>A0A9P6NKS6_9BASI</name>
<feature type="region of interest" description="Disordered" evidence="1">
    <location>
        <begin position="163"/>
        <end position="209"/>
    </location>
</feature>
<dbReference type="EMBL" id="MU167244">
    <property type="protein sequence ID" value="KAG0147779.1"/>
    <property type="molecule type" value="Genomic_DNA"/>
</dbReference>
<gene>
    <name evidence="3" type="ORF">CROQUDRAFT_655793</name>
</gene>
<organism evidence="3 4">
    <name type="scientific">Cronartium quercuum f. sp. fusiforme G11</name>
    <dbReference type="NCBI Taxonomy" id="708437"/>
    <lineage>
        <taxon>Eukaryota</taxon>
        <taxon>Fungi</taxon>
        <taxon>Dikarya</taxon>
        <taxon>Basidiomycota</taxon>
        <taxon>Pucciniomycotina</taxon>
        <taxon>Pucciniomycetes</taxon>
        <taxon>Pucciniales</taxon>
        <taxon>Coleosporiaceae</taxon>
        <taxon>Cronartium</taxon>
    </lineage>
</organism>
<accession>A0A9P6NKS6</accession>
<evidence type="ECO:0000256" key="1">
    <source>
        <dbReference type="SAM" id="MobiDB-lite"/>
    </source>
</evidence>
<dbReference type="OrthoDB" id="2512374at2759"/>
<feature type="compositionally biased region" description="Polar residues" evidence="1">
    <location>
        <begin position="1"/>
        <end position="12"/>
    </location>
</feature>
<evidence type="ECO:0000256" key="2">
    <source>
        <dbReference type="SAM" id="Phobius"/>
    </source>
</evidence>
<feature type="compositionally biased region" description="Polar residues" evidence="1">
    <location>
        <begin position="172"/>
        <end position="209"/>
    </location>
</feature>
<sequence length="528" mass="56860">MDHTSTHSTNQYHFIHSRALSRTPATNHSTAQDTSPSPPLDSSNPSSTTTTTSALDSDDPPPLNRLAPPTNASNPVVPQPTKTQPASTAQPTAQKTDSALDNTKPSSPATLSSNEAVQTKALAPQQTSVSASLTLLMNPIQTSTPSPTASLLGGVHNKAIDNPSSVKGAKVSSISQSLSTGTPNSNTNRMTPSSNESGNTHNSKSTIRGNNTPQIAIVITLVLVGFITVFFCIPCARNKLKRRSGKNIYGHKNDHDYINEFQVDLNKSGTSTDAVMMNKYRGRDQSELGLMSELSINDGNLQQYDHRPHYGSPTNLFTSPKAQIEFSNAPHSSFPTPPPRQWFSGDYGHSMHPHNGILQTVNDTHEVLRYQHTGGPAPTTSPGSRSFAMNPAEHLYLESYQQGMPIAETIKTSAGRRTSVLPTILYQHQNHRAQLALQEKDDTGQSIVYDLPNRPDPIDFILPAPSKANSGDNRTMASMFGLMPLGPRASSVYSSKTIGALLLSDDGKMARAMAPPMPIAQVVDKNNE</sequence>
<proteinExistence type="predicted"/>
<feature type="compositionally biased region" description="Polar residues" evidence="1">
    <location>
        <begin position="23"/>
        <end position="32"/>
    </location>
</feature>
<protein>
    <submittedName>
        <fullName evidence="3">Uncharacterized protein</fullName>
    </submittedName>
</protein>
<reference evidence="3" key="1">
    <citation type="submission" date="2013-11" db="EMBL/GenBank/DDBJ databases">
        <title>Genome sequence of the fusiform rust pathogen reveals effectors for host alternation and coevolution with pine.</title>
        <authorList>
            <consortium name="DOE Joint Genome Institute"/>
            <person name="Smith K."/>
            <person name="Pendleton A."/>
            <person name="Kubisiak T."/>
            <person name="Anderson C."/>
            <person name="Salamov A."/>
            <person name="Aerts A."/>
            <person name="Riley R."/>
            <person name="Clum A."/>
            <person name="Lindquist E."/>
            <person name="Ence D."/>
            <person name="Campbell M."/>
            <person name="Kronenberg Z."/>
            <person name="Feau N."/>
            <person name="Dhillon B."/>
            <person name="Hamelin R."/>
            <person name="Burleigh J."/>
            <person name="Smith J."/>
            <person name="Yandell M."/>
            <person name="Nelson C."/>
            <person name="Grigoriev I."/>
            <person name="Davis J."/>
        </authorList>
    </citation>
    <scope>NUCLEOTIDE SEQUENCE</scope>
    <source>
        <strain evidence="3">G11</strain>
    </source>
</reference>
<evidence type="ECO:0000313" key="4">
    <source>
        <dbReference type="Proteomes" id="UP000886653"/>
    </source>
</evidence>
<comment type="caution">
    <text evidence="3">The sequence shown here is derived from an EMBL/GenBank/DDBJ whole genome shotgun (WGS) entry which is preliminary data.</text>
</comment>